<evidence type="ECO:0000313" key="1">
    <source>
        <dbReference type="EMBL" id="SDN68761.1"/>
    </source>
</evidence>
<reference evidence="1 2" key="1">
    <citation type="submission" date="2016-10" db="EMBL/GenBank/DDBJ databases">
        <authorList>
            <person name="de Groot N.N."/>
        </authorList>
    </citation>
    <scope>NUCLEOTIDE SEQUENCE [LARGE SCALE GENOMIC DNA]</scope>
    <source>
        <strain evidence="1 2">DSM 44149</strain>
    </source>
</reference>
<proteinExistence type="predicted"/>
<name>A0A1H0DFK8_ALLAB</name>
<dbReference type="RefSeq" id="WP_030430147.1">
    <property type="nucleotide sequence ID" value="NZ_JOEF01000010.1"/>
</dbReference>
<evidence type="ECO:0000313" key="2">
    <source>
        <dbReference type="Proteomes" id="UP000183376"/>
    </source>
</evidence>
<sequence length="112" mass="11660">MDEGFVTTLARNVVAARAPEELPFFAAACAAYFRNPRRALAGRTRSDEVLGAGVDKKVALLSPVALAVAEAVHGCDSDVRAVASRRAAELGLTPNQVELLVDAVLVGLSGND</sequence>
<dbReference type="EMBL" id="LT629701">
    <property type="protein sequence ID" value="SDN68761.1"/>
    <property type="molecule type" value="Genomic_DNA"/>
</dbReference>
<dbReference type="eggNOG" id="ENOG5033331">
    <property type="taxonomic scope" value="Bacteria"/>
</dbReference>
<protein>
    <submittedName>
        <fullName evidence="1">Uncharacterized protein</fullName>
    </submittedName>
</protein>
<gene>
    <name evidence="1" type="ORF">SAMN04489726_7773</name>
</gene>
<dbReference type="AlphaFoldDB" id="A0A1H0DFK8"/>
<keyword evidence="2" id="KW-1185">Reference proteome</keyword>
<accession>A0A1H0DFK8</accession>
<dbReference type="OrthoDB" id="3689592at2"/>
<dbReference type="Proteomes" id="UP000183376">
    <property type="component" value="Chromosome I"/>
</dbReference>
<dbReference type="STRING" id="211114.SAMN04489726_7773"/>
<organism evidence="1 2">
    <name type="scientific">Allokutzneria albata</name>
    <name type="common">Kibdelosporangium albatum</name>
    <dbReference type="NCBI Taxonomy" id="211114"/>
    <lineage>
        <taxon>Bacteria</taxon>
        <taxon>Bacillati</taxon>
        <taxon>Actinomycetota</taxon>
        <taxon>Actinomycetes</taxon>
        <taxon>Pseudonocardiales</taxon>
        <taxon>Pseudonocardiaceae</taxon>
        <taxon>Allokutzneria</taxon>
    </lineage>
</organism>